<keyword evidence="1" id="KW-1185">Reference proteome</keyword>
<reference evidence="2" key="1">
    <citation type="submission" date="2025-08" db="UniProtKB">
        <authorList>
            <consortium name="RefSeq"/>
        </authorList>
    </citation>
    <scope>IDENTIFICATION</scope>
</reference>
<accession>A0AC58UVY1</accession>
<organism evidence="1 2">
    <name type="scientific">Chanos chanos</name>
    <name type="common">Milkfish</name>
    <name type="synonym">Mugil chanos</name>
    <dbReference type="NCBI Taxonomy" id="29144"/>
    <lineage>
        <taxon>Eukaryota</taxon>
        <taxon>Metazoa</taxon>
        <taxon>Chordata</taxon>
        <taxon>Craniata</taxon>
        <taxon>Vertebrata</taxon>
        <taxon>Euteleostomi</taxon>
        <taxon>Actinopterygii</taxon>
        <taxon>Neopterygii</taxon>
        <taxon>Teleostei</taxon>
        <taxon>Ostariophysi</taxon>
        <taxon>Gonorynchiformes</taxon>
        <taxon>Chanidae</taxon>
        <taxon>Chanos</taxon>
    </lineage>
</organism>
<evidence type="ECO:0000313" key="2">
    <source>
        <dbReference type="RefSeq" id="XP_075209732.1"/>
    </source>
</evidence>
<proteinExistence type="predicted"/>
<protein>
    <submittedName>
        <fullName evidence="2">LOW QUALITY PROTEIN: IQ motif and SEC7 domain-containing protein 3</fullName>
    </submittedName>
</protein>
<dbReference type="RefSeq" id="XP_075209732.1">
    <property type="nucleotide sequence ID" value="XM_075353617.1"/>
</dbReference>
<sequence length="1055" mass="116393">MTSLLDNPLQAVLYLRELTAIVQNQQSLIQTQRHRIDMLERRLEELASENRQLRDVSHHHPPRYLPPPPPRTSSLPPAQKQTASARDAAPPIQPSPTQPQQLSPQEMQIVPALPPATEPDSSPEDSGCRSLVPQTPSTLCRAVGLVRQSESQTVLHQFCCPAPETSERDPATGSRSEFPDEGQGEETGNKAIESGPAPHSHTPDYELSTDLKQKQIEELEQRYGGPLISRRAACKIQTAFRQYQLSKNFEKIRNSVLESGVPRRMSVRRVRVQRGGFSAERALLEGCSLMGIPLSHSTSLPATGSSSTLTHLEDTFTEQVQSLARSIDEALSSWSSVQDGEGRDRGQGGTGSEAPPTGSGAGSGLLVDAAALQEAAQSSGSENLPRSASKLMMAFRDVTVHIDNHNFRLSSSVLESVSLGNGVSTVTNAGTGSGTGGQNSGQTESSVTADTEFPAPPPDEAGLEPQPMREQREHSGVGQEKQQTNKSGSETTAENSSDPISSSSTSTSAHSACETVLLSLPRPHCQDAPPCGTLSTDIARKRLYRIGLNLFNLNPDKGIHFLISRGFIPDTPIGVAHFLLQRKGLSRQMIGEFLGNSKNQFNRDVLDCVVDEMDFSMLELDEALRKFQAHVRVQGEAQKVERLIEAFSQRYCMCNPDVVQQFRNPDTIFILAFAIVLLNTDMYSPNIKPERKMLLEDFIRNLRGVDDGADIPREMVAGIYERIQQRELRSNEDHVTYVTRVEQSILGMKTILSVPHRRLVCCCRLYEVTDVNKPQKQAAHQREVFLFNDLILILKLCPKKKTSATYTFCRAMGLLGMQFHLFENEYYPHGITMLSPFSSEKKQVVSFCSQSSEELLKFVEDLRESIAEVAEMEQIRIEWELERQQAVRNQSAKSNGTQMEIHTGPGSPTGECDFFEKTGGNTVEVSIHNRLQTYQLSAQATPIALPSPAPEPALTLSPDTLIQCQQIVKVIVVDAAGRGRVEAFLSHNPAHHRLIQSAVSTPTRSREGGADEKRPPLPPPPPPYHHPHQFCPPTPPPPQHLLSRRRYSSGTRSLV</sequence>
<name>A0AC58UVY1_CHACN</name>
<dbReference type="Proteomes" id="UP000504632">
    <property type="component" value="Chromosome 13"/>
</dbReference>
<evidence type="ECO:0000313" key="1">
    <source>
        <dbReference type="Proteomes" id="UP000504632"/>
    </source>
</evidence>
<gene>
    <name evidence="2" type="primary">LOC115826517</name>
</gene>